<dbReference type="AlphaFoldDB" id="A0A1X7RFX5"/>
<evidence type="ECO:0000256" key="2">
    <source>
        <dbReference type="ARBA" id="ARBA00004613"/>
    </source>
</evidence>
<feature type="region of interest" description="Disordered" evidence="6">
    <location>
        <begin position="235"/>
        <end position="320"/>
    </location>
</feature>
<dbReference type="Proteomes" id="UP000215127">
    <property type="component" value="Chromosome 1"/>
</dbReference>
<protein>
    <recommendedName>
        <fullName evidence="5">AA9 family lytic polysaccharide monooxygenase</fullName>
        <ecNumber evidence="5">1.14.99.56</ecNumber>
    </recommendedName>
    <alternativeName>
        <fullName evidence="5">Endo-beta-1,4-glucanase</fullName>
    </alternativeName>
    <alternativeName>
        <fullName evidence="5">Glycosyl hydrolase 61 family protein</fullName>
    </alternativeName>
</protein>
<dbReference type="GO" id="GO:0030245">
    <property type="term" value="P:cellulose catabolic process"/>
    <property type="evidence" value="ECO:0007669"/>
    <property type="project" value="UniProtKB-UniRule"/>
</dbReference>
<evidence type="ECO:0000256" key="1">
    <source>
        <dbReference type="ARBA" id="ARBA00001973"/>
    </source>
</evidence>
<keyword evidence="5" id="KW-0119">Carbohydrate metabolism</keyword>
<comment type="cofactor">
    <cofactor evidence="1">
        <name>Cu(2+)</name>
        <dbReference type="ChEBI" id="CHEBI:29036"/>
    </cofactor>
</comment>
<dbReference type="GO" id="GO:0030248">
    <property type="term" value="F:cellulose binding"/>
    <property type="evidence" value="ECO:0007669"/>
    <property type="project" value="UniProtKB-UniRule"/>
</dbReference>
<dbReference type="InterPro" id="IPR005103">
    <property type="entry name" value="AA9_LPMO"/>
</dbReference>
<dbReference type="EC" id="1.14.99.56" evidence="5"/>
<evidence type="ECO:0000259" key="8">
    <source>
        <dbReference type="Pfam" id="PF03443"/>
    </source>
</evidence>
<evidence type="ECO:0000256" key="5">
    <source>
        <dbReference type="RuleBase" id="RU368122"/>
    </source>
</evidence>
<keyword evidence="5" id="KW-0624">Polysaccharide degradation</keyword>
<evidence type="ECO:0000256" key="4">
    <source>
        <dbReference type="ARBA" id="ARBA00023157"/>
    </source>
</evidence>
<feature type="compositionally biased region" description="Gly residues" evidence="6">
    <location>
        <begin position="258"/>
        <end position="268"/>
    </location>
</feature>
<gene>
    <name evidence="9" type="ORF">ZT3D7_G1459</name>
</gene>
<dbReference type="GO" id="GO:0005576">
    <property type="term" value="C:extracellular region"/>
    <property type="evidence" value="ECO:0007669"/>
    <property type="project" value="UniProtKB-SubCell"/>
</dbReference>
<keyword evidence="10" id="KW-1185">Reference proteome</keyword>
<dbReference type="STRING" id="1276538.A0A1X7RFX5"/>
<accession>A0A1X7RFX5</accession>
<keyword evidence="3 5" id="KW-0964">Secreted</keyword>
<name>A0A1X7RFX5_ZYMT9</name>
<evidence type="ECO:0000256" key="3">
    <source>
        <dbReference type="ARBA" id="ARBA00022525"/>
    </source>
</evidence>
<feature type="compositionally biased region" description="Low complexity" evidence="6">
    <location>
        <begin position="246"/>
        <end position="257"/>
    </location>
</feature>
<dbReference type="InterPro" id="IPR049892">
    <property type="entry name" value="AA9"/>
</dbReference>
<dbReference type="PANTHER" id="PTHR33353:SF2">
    <property type="entry name" value="ENDO-BETA-1,4-GLUCANASE D"/>
    <property type="match status" value="1"/>
</dbReference>
<feature type="signal peptide" evidence="7">
    <location>
        <begin position="1"/>
        <end position="21"/>
    </location>
</feature>
<comment type="catalytic activity">
    <reaction evidence="5">
        <text>[(1-&gt;4)-beta-D-glucosyl]n+m + reduced acceptor + O2 = 4-dehydro-beta-D-glucosyl-[(1-&gt;4)-beta-D-glucosyl]n-1 + [(1-&gt;4)-beta-D-glucosyl]m + acceptor + H2O.</text>
        <dbReference type="EC" id="1.14.99.56"/>
    </reaction>
</comment>
<feature type="chain" id="PRO_5012033140" description="AA9 family lytic polysaccharide monooxygenase" evidence="7">
    <location>
        <begin position="22"/>
        <end position="320"/>
    </location>
</feature>
<dbReference type="Pfam" id="PF03443">
    <property type="entry name" value="AA9"/>
    <property type="match status" value="1"/>
</dbReference>
<feature type="compositionally biased region" description="Low complexity" evidence="6">
    <location>
        <begin position="269"/>
        <end position="284"/>
    </location>
</feature>
<evidence type="ECO:0000313" key="10">
    <source>
        <dbReference type="Proteomes" id="UP000215127"/>
    </source>
</evidence>
<organism evidence="9 10">
    <name type="scientific">Zymoseptoria tritici (strain ST99CH_3D7)</name>
    <dbReference type="NCBI Taxonomy" id="1276538"/>
    <lineage>
        <taxon>Eukaryota</taxon>
        <taxon>Fungi</taxon>
        <taxon>Dikarya</taxon>
        <taxon>Ascomycota</taxon>
        <taxon>Pezizomycotina</taxon>
        <taxon>Dothideomycetes</taxon>
        <taxon>Dothideomycetidae</taxon>
        <taxon>Mycosphaerellales</taxon>
        <taxon>Mycosphaerellaceae</taxon>
        <taxon>Zymoseptoria</taxon>
    </lineage>
</organism>
<dbReference type="PANTHER" id="PTHR33353">
    <property type="entry name" value="PUTATIVE (AFU_ORTHOLOGUE AFUA_1G12560)-RELATED"/>
    <property type="match status" value="1"/>
</dbReference>
<comment type="domain">
    <text evidence="5">Has a modular structure: an endo-beta-1,4-glucanase catalytic module at the N-terminus, a linker rich in serines and threonines, and a C-terminal carbohydrate-binding module (CBM).</text>
</comment>
<evidence type="ECO:0000256" key="6">
    <source>
        <dbReference type="SAM" id="MobiDB-lite"/>
    </source>
</evidence>
<dbReference type="GO" id="GO:0008810">
    <property type="term" value="F:cellulase activity"/>
    <property type="evidence" value="ECO:0007669"/>
    <property type="project" value="UniProtKB-UniRule"/>
</dbReference>
<evidence type="ECO:0000256" key="7">
    <source>
        <dbReference type="SAM" id="SignalP"/>
    </source>
</evidence>
<feature type="domain" description="Auxiliary Activity family 9 catalytic" evidence="8">
    <location>
        <begin position="22"/>
        <end position="221"/>
    </location>
</feature>
<comment type="subcellular location">
    <subcellularLocation>
        <location evidence="2 5">Secreted</location>
    </subcellularLocation>
</comment>
<keyword evidence="7" id="KW-0732">Signal</keyword>
<reference evidence="9 10" key="1">
    <citation type="submission" date="2016-06" db="EMBL/GenBank/DDBJ databases">
        <authorList>
            <person name="Kjaerup R.B."/>
            <person name="Dalgaard T.S."/>
            <person name="Juul-Madsen H.R."/>
        </authorList>
    </citation>
    <scope>NUCLEOTIDE SEQUENCE [LARGE SCALE GENOMIC DNA]</scope>
</reference>
<dbReference type="Gene3D" id="2.70.50.70">
    <property type="match status" value="1"/>
</dbReference>
<dbReference type="CDD" id="cd21175">
    <property type="entry name" value="LPMO_AA9"/>
    <property type="match status" value="1"/>
</dbReference>
<evidence type="ECO:0000313" key="9">
    <source>
        <dbReference type="EMBL" id="SMQ46313.1"/>
    </source>
</evidence>
<keyword evidence="4 5" id="KW-1015">Disulfide bond</keyword>
<proteinExistence type="predicted"/>
<dbReference type="EMBL" id="LT853692">
    <property type="protein sequence ID" value="SMQ46313.1"/>
    <property type="molecule type" value="Genomic_DNA"/>
</dbReference>
<keyword evidence="5" id="KW-0136">Cellulose degradation</keyword>
<sequence length="320" mass="33806">MHPTHTLFLLGALSLVPKIQAHYIFSQLLVNDTPIGQDYTYVRKNTNTYMPSFTSEVISSPDAICNKGAHTMSSQTLTVKAGDKVGFKLAYNELIEHPGPGFIYMSKAPGDVNDYKGDGDWFKVWESGVNGPANVDTNWGTWQKPSMDFTIPKDLPDGEYLVRPEHIAIHEAHVGKAQFYMECAQLSVSGGGNGTPGPLVKIPGLYSAEDPGIAYNIWTDNPAPYVMPGPKVWSGRVSSGSNGGDSTSPTETPAETGTGAGNGNGNGGSSSSSASTAGFGSTSTHSPAFPTTFASPGNVPPGPGRWMGGWNSRVKGRSAM</sequence>
<comment type="function">
    <text evidence="5">Lytic polysaccharide monooxygenase (LMPO) that depolymerizes crystalline and amorphous polysaccharides via the oxidation of scissile alpha- or beta-(1-4)-glycosidic bonds, yielding C1 and/or C4 oxidation products. Catalysis by LPMOs requires the reduction of the active-site copper from Cu(II) to Cu(I) by a reducing agent and H(2)O(2) or O(2) as a cosubstrate.</text>
</comment>